<dbReference type="EMBL" id="JANIBM010000050">
    <property type="protein sequence ID" value="MCQ8183474.1"/>
    <property type="molecule type" value="Genomic_DNA"/>
</dbReference>
<evidence type="ECO:0000313" key="3">
    <source>
        <dbReference type="Proteomes" id="UP001524569"/>
    </source>
</evidence>
<organism evidence="2 3">
    <name type="scientific">Methylomonas aurea</name>
    <dbReference type="NCBI Taxonomy" id="2952224"/>
    <lineage>
        <taxon>Bacteria</taxon>
        <taxon>Pseudomonadati</taxon>
        <taxon>Pseudomonadota</taxon>
        <taxon>Gammaproteobacteria</taxon>
        <taxon>Methylococcales</taxon>
        <taxon>Methylococcaceae</taxon>
        <taxon>Methylomonas</taxon>
    </lineage>
</organism>
<sequence>MKIISFEYHDERQPGWNYTPITLNAINLFVGETGSGKTKLLNTLFDIGVFVAQGHLYKGGKWEIIFEGEEAKYKWNYDGEINNEGVGRIVKEEVVKIAFDGTETTIISRGDDFIYKGHQLPKLVSGLCSIYLLKEEPIIEDLYQAFLKILRRSFSDDALKQSLAYSSIPDMINKELMTKKSLETLSTKNELNLSLKLYFLKKYFKSLYDDLIGFYKSIFPAIDHCDVKEFASVPDLSISPHKVPIFCIREKNVHGEILLHNLSAGMQKVLLIMTDIISLPRNSLYLIDEYENSLGINAIDFLPSFLADHGINKQFIITTHHPYLINNMPIVNWQIFHRNGSNVTIKCGGEYVEKFGHSKQKAFIQLINDPFYTKGLR</sequence>
<evidence type="ECO:0000313" key="2">
    <source>
        <dbReference type="EMBL" id="MCQ8183474.1"/>
    </source>
</evidence>
<proteinExistence type="predicted"/>
<keyword evidence="3" id="KW-1185">Reference proteome</keyword>
<dbReference type="Proteomes" id="UP001524569">
    <property type="component" value="Unassembled WGS sequence"/>
</dbReference>
<dbReference type="Gene3D" id="3.40.50.300">
    <property type="entry name" value="P-loop containing nucleotide triphosphate hydrolases"/>
    <property type="match status" value="1"/>
</dbReference>
<comment type="caution">
    <text evidence="2">The sequence shown here is derived from an EMBL/GenBank/DDBJ whole genome shotgun (WGS) entry which is preliminary data.</text>
</comment>
<evidence type="ECO:0000259" key="1">
    <source>
        <dbReference type="Pfam" id="PF13304"/>
    </source>
</evidence>
<dbReference type="PANTHER" id="PTHR43581:SF4">
    <property type="entry name" value="ATP_GTP PHOSPHATASE"/>
    <property type="match status" value="1"/>
</dbReference>
<dbReference type="Pfam" id="PF13304">
    <property type="entry name" value="AAA_21"/>
    <property type="match status" value="1"/>
</dbReference>
<protein>
    <submittedName>
        <fullName evidence="2">AAA family ATPase</fullName>
    </submittedName>
</protein>
<dbReference type="RefSeq" id="WP_256612693.1">
    <property type="nucleotide sequence ID" value="NZ_JANIBM010000050.1"/>
</dbReference>
<reference evidence="2 3" key="1">
    <citation type="submission" date="2022-07" db="EMBL/GenBank/DDBJ databases">
        <title>Methylomonas rivi sp. nov., Methylomonas rosea sp. nov., Methylomonas aureus sp. nov. and Methylomonas subterranea sp. nov., four novel methanotrophs isolated from a freshwater creek and the deep terrestrial subsurface.</title>
        <authorList>
            <person name="Abin C."/>
            <person name="Sankaranarayanan K."/>
            <person name="Garner C."/>
            <person name="Sindelar R."/>
            <person name="Kotary K."/>
            <person name="Garner R."/>
            <person name="Barclay S."/>
            <person name="Lawson P."/>
            <person name="Krumholz L."/>
        </authorList>
    </citation>
    <scope>NUCLEOTIDE SEQUENCE [LARGE SCALE GENOMIC DNA]</scope>
    <source>
        <strain evidence="2 3">SURF-1</strain>
    </source>
</reference>
<accession>A0ABT1UMK2</accession>
<dbReference type="SUPFAM" id="SSF52540">
    <property type="entry name" value="P-loop containing nucleoside triphosphate hydrolases"/>
    <property type="match status" value="1"/>
</dbReference>
<gene>
    <name evidence="2" type="ORF">NP603_20345</name>
</gene>
<dbReference type="InterPro" id="IPR051396">
    <property type="entry name" value="Bact_Antivir_Def_Nuclease"/>
</dbReference>
<dbReference type="PANTHER" id="PTHR43581">
    <property type="entry name" value="ATP/GTP PHOSPHATASE"/>
    <property type="match status" value="1"/>
</dbReference>
<feature type="domain" description="ATPase AAA-type core" evidence="1">
    <location>
        <begin position="26"/>
        <end position="326"/>
    </location>
</feature>
<dbReference type="InterPro" id="IPR027417">
    <property type="entry name" value="P-loop_NTPase"/>
</dbReference>
<dbReference type="InterPro" id="IPR003959">
    <property type="entry name" value="ATPase_AAA_core"/>
</dbReference>
<name>A0ABT1UMK2_9GAMM</name>